<keyword evidence="3" id="KW-1185">Reference proteome</keyword>
<dbReference type="Proteomes" id="UP000275078">
    <property type="component" value="Unassembled WGS sequence"/>
</dbReference>
<evidence type="ECO:0000313" key="3">
    <source>
        <dbReference type="Proteomes" id="UP000275078"/>
    </source>
</evidence>
<evidence type="ECO:0008006" key="4">
    <source>
        <dbReference type="Google" id="ProtNLM"/>
    </source>
</evidence>
<feature type="compositionally biased region" description="Low complexity" evidence="1">
    <location>
        <begin position="21"/>
        <end position="39"/>
    </location>
</feature>
<dbReference type="CDD" id="cd22744">
    <property type="entry name" value="OTU"/>
    <property type="match status" value="1"/>
</dbReference>
<feature type="compositionally biased region" description="Acidic residues" evidence="1">
    <location>
        <begin position="56"/>
        <end position="69"/>
    </location>
</feature>
<proteinExistence type="predicted"/>
<sequence length="390" mass="42398">MATKRKLSTRLGGRSPKKQKTAQSSNSSDSASSTSSTDTEGSLADFVVHDSSSDSSSEEDNYSDVDSSDDSISGSIRTKSSDDSESSFVSETPTSLAGSFVDDFPSESETTETSDLPTNNSQSESFVHSGDPAGSHTSSKSTTSTDSSLEIVGHNRSLLPEDDPASAIFIINLDGFYGGLGEVPPDGNCGYRALGEGLKEQSGILDGTATRPVRSSRVPQLVRNELVDWFLEHKDWYMDPAFIQHRLDSDTTAAKIVTRIKGPGHPFDRSHWFADPFDCQLFADRFQCIVLLLRMPNSAAFVLFHPSTRTDTRTVDSYLNDLTTPVVCASFKNGHASRVKINGVDTQGFRDYLKEGRYATTDGNGTIESFPFVRVFHWSDGGLQTTGDEE</sequence>
<accession>A0A3N4HJR1</accession>
<gene>
    <name evidence="2" type="ORF">BJ508DRAFT_313149</name>
</gene>
<organism evidence="2 3">
    <name type="scientific">Ascobolus immersus RN42</name>
    <dbReference type="NCBI Taxonomy" id="1160509"/>
    <lineage>
        <taxon>Eukaryota</taxon>
        <taxon>Fungi</taxon>
        <taxon>Dikarya</taxon>
        <taxon>Ascomycota</taxon>
        <taxon>Pezizomycotina</taxon>
        <taxon>Pezizomycetes</taxon>
        <taxon>Pezizales</taxon>
        <taxon>Ascobolaceae</taxon>
        <taxon>Ascobolus</taxon>
    </lineage>
</organism>
<dbReference type="AlphaFoldDB" id="A0A3N4HJR1"/>
<protein>
    <recommendedName>
        <fullName evidence="4">OTU domain-containing protein</fullName>
    </recommendedName>
</protein>
<evidence type="ECO:0000256" key="1">
    <source>
        <dbReference type="SAM" id="MobiDB-lite"/>
    </source>
</evidence>
<feature type="compositionally biased region" description="Low complexity" evidence="1">
    <location>
        <begin position="135"/>
        <end position="148"/>
    </location>
</feature>
<feature type="compositionally biased region" description="Polar residues" evidence="1">
    <location>
        <begin position="113"/>
        <end position="126"/>
    </location>
</feature>
<evidence type="ECO:0000313" key="2">
    <source>
        <dbReference type="EMBL" id="RPA74125.1"/>
    </source>
</evidence>
<dbReference type="EMBL" id="ML119799">
    <property type="protein sequence ID" value="RPA74125.1"/>
    <property type="molecule type" value="Genomic_DNA"/>
</dbReference>
<reference evidence="2 3" key="1">
    <citation type="journal article" date="2018" name="Nat. Ecol. Evol.">
        <title>Pezizomycetes genomes reveal the molecular basis of ectomycorrhizal truffle lifestyle.</title>
        <authorList>
            <person name="Murat C."/>
            <person name="Payen T."/>
            <person name="Noel B."/>
            <person name="Kuo A."/>
            <person name="Morin E."/>
            <person name="Chen J."/>
            <person name="Kohler A."/>
            <person name="Krizsan K."/>
            <person name="Balestrini R."/>
            <person name="Da Silva C."/>
            <person name="Montanini B."/>
            <person name="Hainaut M."/>
            <person name="Levati E."/>
            <person name="Barry K.W."/>
            <person name="Belfiori B."/>
            <person name="Cichocki N."/>
            <person name="Clum A."/>
            <person name="Dockter R.B."/>
            <person name="Fauchery L."/>
            <person name="Guy J."/>
            <person name="Iotti M."/>
            <person name="Le Tacon F."/>
            <person name="Lindquist E.A."/>
            <person name="Lipzen A."/>
            <person name="Malagnac F."/>
            <person name="Mello A."/>
            <person name="Molinier V."/>
            <person name="Miyauchi S."/>
            <person name="Poulain J."/>
            <person name="Riccioni C."/>
            <person name="Rubini A."/>
            <person name="Sitrit Y."/>
            <person name="Splivallo R."/>
            <person name="Traeger S."/>
            <person name="Wang M."/>
            <person name="Zifcakova L."/>
            <person name="Wipf D."/>
            <person name="Zambonelli A."/>
            <person name="Paolocci F."/>
            <person name="Nowrousian M."/>
            <person name="Ottonello S."/>
            <person name="Baldrian P."/>
            <person name="Spatafora J.W."/>
            <person name="Henrissat B."/>
            <person name="Nagy L.G."/>
            <person name="Aury J.M."/>
            <person name="Wincker P."/>
            <person name="Grigoriev I.V."/>
            <person name="Bonfante P."/>
            <person name="Martin F.M."/>
        </authorList>
    </citation>
    <scope>NUCLEOTIDE SEQUENCE [LARGE SCALE GENOMIC DNA]</scope>
    <source>
        <strain evidence="2 3">RN42</strain>
    </source>
</reference>
<dbReference type="InterPro" id="IPR038765">
    <property type="entry name" value="Papain-like_cys_pep_sf"/>
</dbReference>
<name>A0A3N4HJR1_ASCIM</name>
<dbReference type="SUPFAM" id="SSF54001">
    <property type="entry name" value="Cysteine proteinases"/>
    <property type="match status" value="1"/>
</dbReference>
<feature type="region of interest" description="Disordered" evidence="1">
    <location>
        <begin position="1"/>
        <end position="148"/>
    </location>
</feature>